<keyword evidence="5" id="KW-0119">Carbohydrate metabolism</keyword>
<comment type="pathway">
    <text evidence="1">Carbohydrate acid metabolism.</text>
</comment>
<organism evidence="6 7">
    <name type="scientific">Halopiger xanaduensis (strain DSM 18323 / JCM 14033 / SH-6)</name>
    <dbReference type="NCBI Taxonomy" id="797210"/>
    <lineage>
        <taxon>Archaea</taxon>
        <taxon>Methanobacteriati</taxon>
        <taxon>Methanobacteriota</taxon>
        <taxon>Stenosarchaea group</taxon>
        <taxon>Halobacteria</taxon>
        <taxon>Halobacteriales</taxon>
        <taxon>Natrialbaceae</taxon>
        <taxon>Halopiger</taxon>
    </lineage>
</organism>
<proteinExistence type="inferred from homology"/>
<dbReference type="CDD" id="cd00452">
    <property type="entry name" value="KDPG_aldolase"/>
    <property type="match status" value="1"/>
</dbReference>
<evidence type="ECO:0000313" key="6">
    <source>
        <dbReference type="EMBL" id="AEH38726.1"/>
    </source>
</evidence>
<evidence type="ECO:0000256" key="1">
    <source>
        <dbReference type="ARBA" id="ARBA00004761"/>
    </source>
</evidence>
<reference evidence="6 7" key="1">
    <citation type="journal article" date="2012" name="Stand. Genomic Sci.">
        <title>Complete genome sequence of Halopiger xanaduensis type strain (SH-6(T)).</title>
        <authorList>
            <person name="Anderson I."/>
            <person name="Tindall B.J."/>
            <person name="Rohde M."/>
            <person name="Lucas S."/>
            <person name="Han J."/>
            <person name="Lapidus A."/>
            <person name="Cheng J.F."/>
            <person name="Goodwin L."/>
            <person name="Pitluck S."/>
            <person name="Peters L."/>
            <person name="Pati A."/>
            <person name="Mikhailova N."/>
            <person name="Pagani I."/>
            <person name="Teshima H."/>
            <person name="Han C."/>
            <person name="Tapia R."/>
            <person name="Land M."/>
            <person name="Woyke T."/>
            <person name="Klenk H.P."/>
            <person name="Kyrpides N."/>
            <person name="Ivanova N."/>
        </authorList>
    </citation>
    <scope>NUCLEOTIDE SEQUENCE [LARGE SCALE GENOMIC DNA]</scope>
    <source>
        <strain evidence="7">DSM 18323 / JCM 14033 / SH-6</strain>
    </source>
</reference>
<dbReference type="NCBIfam" id="TIGR01182">
    <property type="entry name" value="eda"/>
    <property type="match status" value="1"/>
</dbReference>
<dbReference type="PANTHER" id="PTHR30246">
    <property type="entry name" value="2-KETO-3-DEOXY-6-PHOSPHOGLUCONATE ALDOLASE"/>
    <property type="match status" value="1"/>
</dbReference>
<accession>F8D4W5</accession>
<dbReference type="eggNOG" id="arCOG01090">
    <property type="taxonomic scope" value="Archaea"/>
</dbReference>
<dbReference type="Gene3D" id="3.20.20.70">
    <property type="entry name" value="Aldolase class I"/>
    <property type="match status" value="1"/>
</dbReference>
<evidence type="ECO:0000256" key="2">
    <source>
        <dbReference type="ARBA" id="ARBA00006906"/>
    </source>
</evidence>
<dbReference type="EMBL" id="CP002839">
    <property type="protein sequence ID" value="AEH38726.1"/>
    <property type="molecule type" value="Genomic_DNA"/>
</dbReference>
<dbReference type="HOGENOM" id="CLU_077795_2_0_2"/>
<comment type="subunit">
    <text evidence="3">Homotrimer.</text>
</comment>
<dbReference type="InterPro" id="IPR013785">
    <property type="entry name" value="Aldolase_TIM"/>
</dbReference>
<keyword evidence="7" id="KW-1185">Reference proteome</keyword>
<protein>
    <submittedName>
        <fullName evidence="6">2-dehydro-3-deoxyphosphogluconate aldolase/4-hydroxy-2-oxoglutarate aldolase</fullName>
    </submittedName>
</protein>
<dbReference type="PANTHER" id="PTHR30246:SF1">
    <property type="entry name" value="2-DEHYDRO-3-DEOXY-6-PHOSPHOGALACTONATE ALDOLASE-RELATED"/>
    <property type="match status" value="1"/>
</dbReference>
<dbReference type="Pfam" id="PF01081">
    <property type="entry name" value="Aldolase"/>
    <property type="match status" value="1"/>
</dbReference>
<dbReference type="Proteomes" id="UP000006794">
    <property type="component" value="Chromosome"/>
</dbReference>
<evidence type="ECO:0000313" key="7">
    <source>
        <dbReference type="Proteomes" id="UP000006794"/>
    </source>
</evidence>
<gene>
    <name evidence="6" type="ordered locus">Halxa_4121</name>
</gene>
<dbReference type="STRING" id="797210.Halxa_4121"/>
<name>F8D4W5_HALXS</name>
<dbReference type="InterPro" id="IPR000887">
    <property type="entry name" value="Aldlse_KDPG_KHG"/>
</dbReference>
<sequence>MEVSPMTNKRTVEERIVESGVIAVMRGISAERIVPVARALHEGGVDALEITADEPHARDKIAAVDRELADPDVVVGAGTVLDAATAESVIDAGATFVVSPHVDREIIRTCNRHNVLASPGVMTPTEAVTALEAGADILKMFPAATVGPDHIGALKGPLGNVEIIPTGGVAADNVADYFEAGALAVGAGSALIDYDAIADDDMDGVREHAESFVEAVEDARSE</sequence>
<evidence type="ECO:0000256" key="4">
    <source>
        <dbReference type="ARBA" id="ARBA00023239"/>
    </source>
</evidence>
<keyword evidence="4" id="KW-0456">Lyase</keyword>
<dbReference type="GO" id="GO:0016829">
    <property type="term" value="F:lyase activity"/>
    <property type="evidence" value="ECO:0007669"/>
    <property type="project" value="UniProtKB-KW"/>
</dbReference>
<evidence type="ECO:0000256" key="3">
    <source>
        <dbReference type="ARBA" id="ARBA00011233"/>
    </source>
</evidence>
<evidence type="ECO:0000256" key="5">
    <source>
        <dbReference type="ARBA" id="ARBA00023277"/>
    </source>
</evidence>
<dbReference type="SUPFAM" id="SSF51569">
    <property type="entry name" value="Aldolase"/>
    <property type="match status" value="1"/>
</dbReference>
<dbReference type="KEGG" id="hxa:Halxa_4121"/>
<dbReference type="AlphaFoldDB" id="F8D4W5"/>
<comment type="similarity">
    <text evidence="2">Belongs to the KHG/KDPG aldolase family.</text>
</comment>